<reference evidence="3" key="1">
    <citation type="journal article" date="2019" name="Int. J. Syst. Evol. Microbiol.">
        <title>The Global Catalogue of Microorganisms (GCM) 10K type strain sequencing project: providing services to taxonomists for standard genome sequencing and annotation.</title>
        <authorList>
            <consortium name="The Broad Institute Genomics Platform"/>
            <consortium name="The Broad Institute Genome Sequencing Center for Infectious Disease"/>
            <person name="Wu L."/>
            <person name="Ma J."/>
        </authorList>
    </citation>
    <scope>NUCLEOTIDE SEQUENCE [LARGE SCALE GENOMIC DNA]</scope>
    <source>
        <strain evidence="3">JCM 3272</strain>
    </source>
</reference>
<keyword evidence="1" id="KW-0812">Transmembrane</keyword>
<dbReference type="RefSeq" id="WP_344613978.1">
    <property type="nucleotide sequence ID" value="NZ_BAAARV010000030.1"/>
</dbReference>
<evidence type="ECO:0000313" key="3">
    <source>
        <dbReference type="Proteomes" id="UP001501444"/>
    </source>
</evidence>
<protein>
    <recommendedName>
        <fullName evidence="4">Permease</fullName>
    </recommendedName>
</protein>
<feature type="transmembrane region" description="Helical" evidence="1">
    <location>
        <begin position="60"/>
        <end position="81"/>
    </location>
</feature>
<feature type="transmembrane region" description="Helical" evidence="1">
    <location>
        <begin position="132"/>
        <end position="154"/>
    </location>
</feature>
<comment type="caution">
    <text evidence="2">The sequence shown here is derived from an EMBL/GenBank/DDBJ whole genome shotgun (WGS) entry which is preliminary data.</text>
</comment>
<dbReference type="Proteomes" id="UP001501444">
    <property type="component" value="Unassembled WGS sequence"/>
</dbReference>
<feature type="transmembrane region" description="Helical" evidence="1">
    <location>
        <begin position="93"/>
        <end position="112"/>
    </location>
</feature>
<sequence length="189" mass="20206">MITGHFGLAAAVKSFERPVPLWGLMLGTVWLDVVFVPLYISGVEHIDPLPGTDGGYGDGIIYADYTHSLVGALVIAALTGLLMSRWWGRRGGVVVGAVVFSHWLLDLLVHHADLPLLPGNLGDLPRMGFGLWRYHWLTAAIEALLVLVGSALYWRAARRTGGSPGRVNLVTGLMVAFGAVTLALDVAGL</sequence>
<name>A0ABP5TIS5_9ACTN</name>
<accession>A0ABP5TIS5</accession>
<gene>
    <name evidence="2" type="ORF">GCM10010170_040280</name>
</gene>
<dbReference type="EMBL" id="BAAARV010000030">
    <property type="protein sequence ID" value="GAA2350589.1"/>
    <property type="molecule type" value="Genomic_DNA"/>
</dbReference>
<feature type="transmembrane region" description="Helical" evidence="1">
    <location>
        <begin position="166"/>
        <end position="184"/>
    </location>
</feature>
<keyword evidence="1" id="KW-0472">Membrane</keyword>
<keyword evidence="1" id="KW-1133">Transmembrane helix</keyword>
<evidence type="ECO:0000313" key="2">
    <source>
        <dbReference type="EMBL" id="GAA2350589.1"/>
    </source>
</evidence>
<feature type="transmembrane region" description="Helical" evidence="1">
    <location>
        <begin position="21"/>
        <end position="40"/>
    </location>
</feature>
<proteinExistence type="predicted"/>
<keyword evidence="3" id="KW-1185">Reference proteome</keyword>
<evidence type="ECO:0000256" key="1">
    <source>
        <dbReference type="SAM" id="Phobius"/>
    </source>
</evidence>
<organism evidence="2 3">
    <name type="scientific">Dactylosporangium salmoneum</name>
    <dbReference type="NCBI Taxonomy" id="53361"/>
    <lineage>
        <taxon>Bacteria</taxon>
        <taxon>Bacillati</taxon>
        <taxon>Actinomycetota</taxon>
        <taxon>Actinomycetes</taxon>
        <taxon>Micromonosporales</taxon>
        <taxon>Micromonosporaceae</taxon>
        <taxon>Dactylosporangium</taxon>
    </lineage>
</organism>
<evidence type="ECO:0008006" key="4">
    <source>
        <dbReference type="Google" id="ProtNLM"/>
    </source>
</evidence>